<proteinExistence type="predicted"/>
<feature type="region of interest" description="Disordered" evidence="1">
    <location>
        <begin position="369"/>
        <end position="460"/>
    </location>
</feature>
<reference evidence="3" key="1">
    <citation type="submission" date="2011-08" db="EMBL/GenBank/DDBJ databases">
        <title>The draft genome of Latimeria chalumnae.</title>
        <authorList>
            <person name="Di Palma F."/>
            <person name="Alfoldi J."/>
            <person name="Johnson J."/>
            <person name="Berlin A."/>
            <person name="Gnerre S."/>
            <person name="Jaffe D."/>
            <person name="MacCallum I."/>
            <person name="Young S."/>
            <person name="Walker B.J."/>
            <person name="Lander E."/>
            <person name="Lindblad-Toh K."/>
        </authorList>
    </citation>
    <scope>NUCLEOTIDE SEQUENCE [LARGE SCALE GENOMIC DNA]</scope>
    <source>
        <strain evidence="3">Wild caught</strain>
    </source>
</reference>
<dbReference type="InterPro" id="IPR026054">
    <property type="entry name" value="Nucleoporin"/>
</dbReference>
<feature type="compositionally biased region" description="Polar residues" evidence="1">
    <location>
        <begin position="436"/>
        <end position="453"/>
    </location>
</feature>
<dbReference type="STRING" id="7897.ENSLACP00000021539"/>
<accession>H3BI18</accession>
<dbReference type="EMBL" id="AFYH01004591">
    <property type="status" value="NOT_ANNOTATED_CDS"/>
    <property type="molecule type" value="Genomic_DNA"/>
</dbReference>
<keyword evidence="3" id="KW-1185">Reference proteome</keyword>
<evidence type="ECO:0000256" key="1">
    <source>
        <dbReference type="SAM" id="MobiDB-lite"/>
    </source>
</evidence>
<dbReference type="GO" id="GO:0017056">
    <property type="term" value="F:structural constituent of nuclear pore"/>
    <property type="evidence" value="ECO:0007669"/>
    <property type="project" value="TreeGrafter"/>
</dbReference>
<organism evidence="2 3">
    <name type="scientific">Latimeria chalumnae</name>
    <name type="common">Coelacanth</name>
    <dbReference type="NCBI Taxonomy" id="7897"/>
    <lineage>
        <taxon>Eukaryota</taxon>
        <taxon>Metazoa</taxon>
        <taxon>Chordata</taxon>
        <taxon>Craniata</taxon>
        <taxon>Vertebrata</taxon>
        <taxon>Euteleostomi</taxon>
        <taxon>Coelacanthiformes</taxon>
        <taxon>Coelacanthidae</taxon>
        <taxon>Latimeria</taxon>
    </lineage>
</organism>
<feature type="compositionally biased region" description="Basic and acidic residues" evidence="1">
    <location>
        <begin position="422"/>
        <end position="435"/>
    </location>
</feature>
<dbReference type="AlphaFoldDB" id="H3BI18"/>
<gene>
    <name evidence="2" type="primary">POM121</name>
</gene>
<feature type="compositionally biased region" description="Low complexity" evidence="1">
    <location>
        <begin position="387"/>
        <end position="397"/>
    </location>
</feature>
<sequence length="1174" mass="121252">MSPGEKRRVVLGLSAALALAFCGLVFYFLPAIVWTGVGVTACLVLYSACGTRCLGAPSRLGLQLPPALRRWIPANAANGVPAYGKASKQPRPRLRDQPGEAWQVAAERWWESPREAETAVWSPGDALMGSYLSRQDNPAKAGTRELRERLARPNHAVPTPNRRLSFGEQLSSASRFTVTSRRRYPIQQPQYSSLGALPTVRWDGYGKKTVLSARNSTMVHSPVTVKIARPDTAITRSPILEHLISPSVSSPSANSPDPCARETVLSALKESRKRGAEEEEERASTSGQENKRRRHDSSESGHSAFEPLLANGAPGSLVPKPGTLKRGNNSHCGDDLFYKRSRTSSVSSLNNAVVGGIPTFARNPIVSSYSSSRGLKQVRKRTGLNISPFSSSPSSRSQTPERPAKKQRDEELHRSNASTPVKADKVEGEQIKEKVTTSPLQRPPISSTFLSTSGGDGKRKRKIPLLANTKGEQLTLPPPPQLGYAVTVEDLDLEKKAALERINKVLESKPGKNPAAMMPNLLCLLAGGWPVALCQETWCHYDHLYINFLSTSTNFLEPVTTSVSAVVPAPSSVPSFTVNTAPLPTPVKVLESTPVTIVVCAPPSVTSAIANPNPLLESLKKMQSTTDSGIATASTGLFPVESVVGATASLGTPKSTESSGTPPALASNPNKTLTDSSIIRPIPTLNPTLSSILQSSAPSSSQPTGTTGLLFTPTASSSQNQPVRKGPDATATVASTGGIAFGLVAPSKPSLTTEAGTPSVASSTTAAPSAFKPIFSAVLTGQSNMQAPAETTSAPVTTLANSTVPSSTSTMFKPIFGNLVAPTATTTKASSLFTFGQTSQPPTAASTTAPTTFQLGTIATTASCSATTFQFGNPASTSAPQLVSIFGQSASTAPKTLTGTAAATSTETTSAFGAFSKTTSAATTASASQPAFSFGSSVGPSAFSTNPNQFGTATSQTGFGSGTVNTQQEPLTFGTTSQPAFGGATTQPAFGTTSASFSFGTATSSTKPSLFGSGTQTSNSNPSGSAFGTANPTFNFGASNQPSTATATFGIGGTAQNSSTGGFNFAAAQSGSAGIATPFGASAGASNQSTQFAFGATNTTENKPAFGGTSTPVFGQSTPGAAGNLSFGTPGTPAPNFGASPFGASTPAFSIGSGSKPMGARQRLQARRQHHARK</sequence>
<dbReference type="Pfam" id="PF15229">
    <property type="entry name" value="POM121"/>
    <property type="match status" value="1"/>
</dbReference>
<reference evidence="2" key="2">
    <citation type="submission" date="2025-08" db="UniProtKB">
        <authorList>
            <consortium name="Ensembl"/>
        </authorList>
    </citation>
    <scope>IDENTIFICATION</scope>
</reference>
<feature type="region of interest" description="Disordered" evidence="1">
    <location>
        <begin position="649"/>
        <end position="731"/>
    </location>
</feature>
<feature type="region of interest" description="Disordered" evidence="1">
    <location>
        <begin position="945"/>
        <end position="967"/>
    </location>
</feature>
<evidence type="ECO:0000313" key="2">
    <source>
        <dbReference type="Ensembl" id="ENSLACP00000021539.1"/>
    </source>
</evidence>
<dbReference type="FunCoup" id="H3BI18">
    <property type="interactions" value="2909"/>
</dbReference>
<dbReference type="HOGENOM" id="CLU_011366_0_0_1"/>
<feature type="compositionally biased region" description="Low complexity" evidence="1">
    <location>
        <begin position="688"/>
        <end position="714"/>
    </location>
</feature>
<feature type="compositionally biased region" description="Basic and acidic residues" evidence="1">
    <location>
        <begin position="402"/>
        <end position="414"/>
    </location>
</feature>
<name>H3BI18_LATCH</name>
<feature type="compositionally biased region" description="Polar residues" evidence="1">
    <location>
        <begin position="1105"/>
        <end position="1119"/>
    </location>
</feature>
<reference evidence="2" key="3">
    <citation type="submission" date="2025-09" db="UniProtKB">
        <authorList>
            <consortium name="Ensembl"/>
        </authorList>
    </citation>
    <scope>IDENTIFICATION</scope>
</reference>
<dbReference type="InParanoid" id="H3BI18"/>
<dbReference type="EMBL" id="AFYH01004590">
    <property type="status" value="NOT_ANNOTATED_CDS"/>
    <property type="molecule type" value="Genomic_DNA"/>
</dbReference>
<dbReference type="eggNOG" id="ENOG502R5GW">
    <property type="taxonomic scope" value="Eukaryota"/>
</dbReference>
<dbReference type="PANTHER" id="PTHR23193:SF5">
    <property type="entry name" value="NUCLEAR ENVELOPE PORE MEMBRANE PROTEIN POM 121C-RELATED"/>
    <property type="match status" value="1"/>
</dbReference>
<feature type="compositionally biased region" description="Basic residues" evidence="1">
    <location>
        <begin position="1164"/>
        <end position="1174"/>
    </location>
</feature>
<evidence type="ECO:0000313" key="3">
    <source>
        <dbReference type="Proteomes" id="UP000008672"/>
    </source>
</evidence>
<dbReference type="PANTHER" id="PTHR23193">
    <property type="entry name" value="NUCLEAR PORE COMPLEX PROTEIN NUP"/>
    <property type="match status" value="1"/>
</dbReference>
<feature type="region of interest" description="Disordered" evidence="1">
    <location>
        <begin position="270"/>
        <end position="329"/>
    </location>
</feature>
<dbReference type="GO" id="GO:0005643">
    <property type="term" value="C:nuclear pore"/>
    <property type="evidence" value="ECO:0007669"/>
    <property type="project" value="TreeGrafter"/>
</dbReference>
<dbReference type="GeneTree" id="ENSGT00940000153253"/>
<feature type="compositionally biased region" description="Polar residues" evidence="1">
    <location>
        <begin position="649"/>
        <end position="677"/>
    </location>
</feature>
<dbReference type="GO" id="GO:0008139">
    <property type="term" value="F:nuclear localization sequence binding"/>
    <property type="evidence" value="ECO:0007669"/>
    <property type="project" value="TreeGrafter"/>
</dbReference>
<dbReference type="OMA" id="VCCIVCY"/>
<dbReference type="GO" id="GO:0006606">
    <property type="term" value="P:protein import into nucleus"/>
    <property type="evidence" value="ECO:0007669"/>
    <property type="project" value="TreeGrafter"/>
</dbReference>
<feature type="region of interest" description="Disordered" evidence="1">
    <location>
        <begin position="1105"/>
        <end position="1174"/>
    </location>
</feature>
<protein>
    <submittedName>
        <fullName evidence="2">POM121 transmembrane nucleoporin</fullName>
    </submittedName>
</protein>
<dbReference type="GO" id="GO:0006405">
    <property type="term" value="P:RNA export from nucleus"/>
    <property type="evidence" value="ECO:0007669"/>
    <property type="project" value="TreeGrafter"/>
</dbReference>
<dbReference type="Ensembl" id="ENSLACT00000021680.1">
    <property type="protein sequence ID" value="ENSLACP00000021539.1"/>
    <property type="gene ID" value="ENSLACG00000018928.1"/>
</dbReference>
<dbReference type="Proteomes" id="UP000008672">
    <property type="component" value="Unassembled WGS sequence"/>
</dbReference>